<keyword evidence="2" id="KW-1185">Reference proteome</keyword>
<gene>
    <name evidence="1" type="ORF">NHX12_005254</name>
</gene>
<dbReference type="EMBL" id="JANIIK010000112">
    <property type="protein sequence ID" value="KAJ3592916.1"/>
    <property type="molecule type" value="Genomic_DNA"/>
</dbReference>
<name>A0A9Q0IDJ2_9TELE</name>
<dbReference type="Gene3D" id="2.60.40.60">
    <property type="entry name" value="Cadherins"/>
    <property type="match status" value="1"/>
</dbReference>
<proteinExistence type="predicted"/>
<dbReference type="OrthoDB" id="6252479at2759"/>
<accession>A0A9Q0IDJ2</accession>
<dbReference type="CDD" id="cd11304">
    <property type="entry name" value="Cadherin_repeat"/>
    <property type="match status" value="1"/>
</dbReference>
<organism evidence="1 2">
    <name type="scientific">Muraenolepis orangiensis</name>
    <name type="common">Patagonian moray cod</name>
    <dbReference type="NCBI Taxonomy" id="630683"/>
    <lineage>
        <taxon>Eukaryota</taxon>
        <taxon>Metazoa</taxon>
        <taxon>Chordata</taxon>
        <taxon>Craniata</taxon>
        <taxon>Vertebrata</taxon>
        <taxon>Euteleostomi</taxon>
        <taxon>Actinopterygii</taxon>
        <taxon>Neopterygii</taxon>
        <taxon>Teleostei</taxon>
        <taxon>Neoteleostei</taxon>
        <taxon>Acanthomorphata</taxon>
        <taxon>Zeiogadaria</taxon>
        <taxon>Gadariae</taxon>
        <taxon>Gadiformes</taxon>
        <taxon>Muraenolepidoidei</taxon>
        <taxon>Muraenolepididae</taxon>
        <taxon>Muraenolepis</taxon>
    </lineage>
</organism>
<evidence type="ECO:0000313" key="1">
    <source>
        <dbReference type="EMBL" id="KAJ3592916.1"/>
    </source>
</evidence>
<evidence type="ECO:0000313" key="2">
    <source>
        <dbReference type="Proteomes" id="UP001148018"/>
    </source>
</evidence>
<reference evidence="1" key="1">
    <citation type="submission" date="2022-07" db="EMBL/GenBank/DDBJ databases">
        <title>Chromosome-level genome of Muraenolepis orangiensis.</title>
        <authorList>
            <person name="Kim J."/>
        </authorList>
    </citation>
    <scope>NUCLEOTIDE SEQUENCE</scope>
    <source>
        <strain evidence="1">KU_S4_2022</strain>
        <tissue evidence="1">Muscle</tissue>
    </source>
</reference>
<comment type="caution">
    <text evidence="1">The sequence shown here is derived from an EMBL/GenBank/DDBJ whole genome shotgun (WGS) entry which is preliminary data.</text>
</comment>
<protein>
    <submittedName>
        <fullName evidence="1">Uncharacterized protein</fullName>
    </submittedName>
</protein>
<sequence length="160" mass="17846">MALHTMVYTVTARDRDSGSNAEIKYFAVPKIRKFNVFDRDHWWPPRMSRSLTVEITPQEWPVCPPSHCPPGKGAASRVAPRRSRSVLESDDPVLIHVLEDAGISLVVINLNPVMFQSLASELVDSDAESLPVSVSRVSGNIIISRELDRETERDHLESSG</sequence>
<dbReference type="AlphaFoldDB" id="A0A9Q0IDJ2"/>
<dbReference type="Proteomes" id="UP001148018">
    <property type="component" value="Unassembled WGS sequence"/>
</dbReference>